<dbReference type="Gene3D" id="3.20.20.450">
    <property type="entry name" value="EAL domain"/>
    <property type="match status" value="1"/>
</dbReference>
<dbReference type="PANTHER" id="PTHR44757:SF2">
    <property type="entry name" value="BIOFILM ARCHITECTURE MAINTENANCE PROTEIN MBAA"/>
    <property type="match status" value="1"/>
</dbReference>
<dbReference type="PANTHER" id="PTHR44757">
    <property type="entry name" value="DIGUANYLATE CYCLASE DGCP"/>
    <property type="match status" value="1"/>
</dbReference>
<dbReference type="Gene3D" id="3.30.450.40">
    <property type="match status" value="1"/>
</dbReference>
<dbReference type="AlphaFoldDB" id="A0A1V4I289"/>
<dbReference type="PROSITE" id="PS50883">
    <property type="entry name" value="EAL"/>
    <property type="match status" value="1"/>
</dbReference>
<proteinExistence type="predicted"/>
<dbReference type="InterPro" id="IPR003018">
    <property type="entry name" value="GAF"/>
</dbReference>
<dbReference type="EMBL" id="MWPQ01000005">
    <property type="protein sequence ID" value="OPH84337.1"/>
    <property type="molecule type" value="Genomic_DNA"/>
</dbReference>
<dbReference type="SUPFAM" id="SSF55781">
    <property type="entry name" value="GAF domain-like"/>
    <property type="match status" value="1"/>
</dbReference>
<dbReference type="InterPro" id="IPR029787">
    <property type="entry name" value="Nucleotide_cyclase"/>
</dbReference>
<dbReference type="Pfam" id="PF00563">
    <property type="entry name" value="EAL"/>
    <property type="match status" value="1"/>
</dbReference>
<dbReference type="Pfam" id="PF00990">
    <property type="entry name" value="GGDEF"/>
    <property type="match status" value="1"/>
</dbReference>
<dbReference type="SUPFAM" id="SSF55073">
    <property type="entry name" value="Nucleotide cyclase"/>
    <property type="match status" value="1"/>
</dbReference>
<dbReference type="Proteomes" id="UP000189940">
    <property type="component" value="Unassembled WGS sequence"/>
</dbReference>
<evidence type="ECO:0000259" key="1">
    <source>
        <dbReference type="PROSITE" id="PS50883"/>
    </source>
</evidence>
<dbReference type="InterPro" id="IPR029016">
    <property type="entry name" value="GAF-like_dom_sf"/>
</dbReference>
<feature type="domain" description="EAL" evidence="1">
    <location>
        <begin position="418"/>
        <end position="674"/>
    </location>
</feature>
<dbReference type="InterPro" id="IPR043128">
    <property type="entry name" value="Rev_trsase/Diguanyl_cyclase"/>
</dbReference>
<comment type="caution">
    <text evidence="3">The sequence shown here is derived from an EMBL/GenBank/DDBJ whole genome shotgun (WGS) entry which is preliminary data.</text>
</comment>
<dbReference type="InterPro" id="IPR035919">
    <property type="entry name" value="EAL_sf"/>
</dbReference>
<evidence type="ECO:0008006" key="5">
    <source>
        <dbReference type="Google" id="ProtNLM"/>
    </source>
</evidence>
<organism evidence="3 4">
    <name type="scientific">Nitrobacter vulgaris</name>
    <dbReference type="NCBI Taxonomy" id="29421"/>
    <lineage>
        <taxon>Bacteria</taxon>
        <taxon>Pseudomonadati</taxon>
        <taxon>Pseudomonadota</taxon>
        <taxon>Alphaproteobacteria</taxon>
        <taxon>Hyphomicrobiales</taxon>
        <taxon>Nitrobacteraceae</taxon>
        <taxon>Nitrobacter</taxon>
    </lineage>
</organism>
<dbReference type="Pfam" id="PF13185">
    <property type="entry name" value="GAF_2"/>
    <property type="match status" value="1"/>
</dbReference>
<dbReference type="FunFam" id="3.20.20.450:FF:000001">
    <property type="entry name" value="Cyclic di-GMP phosphodiesterase yahA"/>
    <property type="match status" value="1"/>
</dbReference>
<dbReference type="NCBIfam" id="TIGR00254">
    <property type="entry name" value="GGDEF"/>
    <property type="match status" value="1"/>
</dbReference>
<reference evidence="3 4" key="1">
    <citation type="submission" date="2017-02" db="EMBL/GenBank/DDBJ databases">
        <title>Genome sequence of the nitrite-oxidizing bacterium Nitrobacter vulgaris strain Ab1.</title>
        <authorList>
            <person name="Mellbye B.L."/>
            <person name="Davis E.W."/>
            <person name="Spieck E."/>
            <person name="Chang J.H."/>
            <person name="Bottomley P.J."/>
            <person name="Sayavedra-Soto L.A."/>
        </authorList>
    </citation>
    <scope>NUCLEOTIDE SEQUENCE [LARGE SCALE GENOMIC DNA]</scope>
    <source>
        <strain evidence="3 4">Ab1</strain>
    </source>
</reference>
<evidence type="ECO:0000313" key="3">
    <source>
        <dbReference type="EMBL" id="OPH84337.1"/>
    </source>
</evidence>
<dbReference type="InterPro" id="IPR000160">
    <property type="entry name" value="GGDEF_dom"/>
</dbReference>
<evidence type="ECO:0000259" key="2">
    <source>
        <dbReference type="PROSITE" id="PS50887"/>
    </source>
</evidence>
<dbReference type="STRING" id="29421.B2M20_02225"/>
<name>A0A1V4I289_NITVU</name>
<dbReference type="PROSITE" id="PS50887">
    <property type="entry name" value="GGDEF"/>
    <property type="match status" value="1"/>
</dbReference>
<dbReference type="CDD" id="cd01948">
    <property type="entry name" value="EAL"/>
    <property type="match status" value="1"/>
</dbReference>
<dbReference type="SUPFAM" id="SSF141868">
    <property type="entry name" value="EAL domain-like"/>
    <property type="match status" value="1"/>
</dbReference>
<protein>
    <recommendedName>
        <fullName evidence="5">Bifunctional diguanylate cyclase/phosphodiesterase</fullName>
    </recommendedName>
</protein>
<keyword evidence="4" id="KW-1185">Reference proteome</keyword>
<dbReference type="Gene3D" id="3.30.70.270">
    <property type="match status" value="1"/>
</dbReference>
<dbReference type="CDD" id="cd01949">
    <property type="entry name" value="GGDEF"/>
    <property type="match status" value="1"/>
</dbReference>
<dbReference type="SMART" id="SM00267">
    <property type="entry name" value="GGDEF"/>
    <property type="match status" value="1"/>
</dbReference>
<dbReference type="SMART" id="SM00052">
    <property type="entry name" value="EAL"/>
    <property type="match status" value="1"/>
</dbReference>
<dbReference type="SMART" id="SM00065">
    <property type="entry name" value="GAF"/>
    <property type="match status" value="1"/>
</dbReference>
<evidence type="ECO:0000313" key="4">
    <source>
        <dbReference type="Proteomes" id="UP000189940"/>
    </source>
</evidence>
<dbReference type="InterPro" id="IPR001633">
    <property type="entry name" value="EAL_dom"/>
</dbReference>
<dbReference type="InterPro" id="IPR052155">
    <property type="entry name" value="Biofilm_reg_signaling"/>
</dbReference>
<accession>A0A1V4I289</accession>
<feature type="domain" description="GGDEF" evidence="2">
    <location>
        <begin position="268"/>
        <end position="409"/>
    </location>
</feature>
<sequence length="687" mass="75843">MLDGNQMGILTPSAATFADPFDQFNLRILKLENRLQRERVARLKAEEIAEKGLRDLYEKQQQLALLETIATAANQSNSIDDTMRFALDAICQHTGWGFGNVYLPSATIPDYLVPAGVWHAANPAHLDAFISLTLETDFAIGEGLPGRVYQSGKPVWISDLTLDRNFPRTVVAALSGCCAAFAFPVLVGNDVLGVLEFFHHSTVSPDNQFLGVLAQIGTQLGRVVERRRAEQKLMHDATHDPLTGLPNRLLLTDRLERAVATHLRRPDIGFAVIFIDLDRFKLVNDSLGHSAGDILLQEIAHRFSQTLIESGHKLAVGEATLARLGGDEFIILLEDVQRSSIAVDIAQSLQDSLQNPLFIDGQELYSSASIGVASSEAGYTCAPDIMRDADLAMYRAKAEGRARVEIFDQSLHVDARRRLTLESELRNALKKKEFVLHYQPIISLGSRAMTGFEALVRWQKSDGQIIPPSDFIPLAEETGLIVFIGSWVLEQSLKTLARWQQEFPRAEPLSMSVNVSPRQFHQTEFVEQVINAVTASGVPPQTLRLEITESVTIQNAQHAVGILQRLREFGVRVSIDDFGTGYSSLSYLHQLPFDTLKIDRSFVSALQSRSDGGQIVQTILDLAKNLNLDVVAEGTESEDHVKILHQMGCGYAQGYFFSRPLNETAVVEMLSAKDTAVEALPPLLANG</sequence>
<gene>
    <name evidence="3" type="ORF">B2M20_02225</name>
</gene>